<dbReference type="Pfam" id="PF00209">
    <property type="entry name" value="SNF"/>
    <property type="match status" value="1"/>
</dbReference>
<keyword evidence="3" id="KW-0812">Transmembrane</keyword>
<evidence type="ECO:0000256" key="1">
    <source>
        <dbReference type="ARBA" id="ARBA00004141"/>
    </source>
</evidence>
<evidence type="ECO:0000256" key="2">
    <source>
        <dbReference type="ARBA" id="ARBA00022448"/>
    </source>
</evidence>
<organism evidence="7 8">
    <name type="scientific">Paramuricea clavata</name>
    <name type="common">Red gorgonian</name>
    <name type="synonym">Violescent sea-whip</name>
    <dbReference type="NCBI Taxonomy" id="317549"/>
    <lineage>
        <taxon>Eukaryota</taxon>
        <taxon>Metazoa</taxon>
        <taxon>Cnidaria</taxon>
        <taxon>Anthozoa</taxon>
        <taxon>Octocorallia</taxon>
        <taxon>Malacalcyonacea</taxon>
        <taxon>Plexauridae</taxon>
        <taxon>Paramuricea</taxon>
    </lineage>
</organism>
<evidence type="ECO:0000313" key="8">
    <source>
        <dbReference type="Proteomes" id="UP001152795"/>
    </source>
</evidence>
<dbReference type="PANTHER" id="PTHR11616">
    <property type="entry name" value="SODIUM/CHLORIDE DEPENDENT TRANSPORTER"/>
    <property type="match status" value="1"/>
</dbReference>
<evidence type="ECO:0000256" key="6">
    <source>
        <dbReference type="PIRSR" id="PIRSR600175-1"/>
    </source>
</evidence>
<protein>
    <submittedName>
        <fullName evidence="7">Sodium-dependent neutral amino acid transporter B(0)AT3-like</fullName>
    </submittedName>
</protein>
<name>A0A6S7GR12_PARCT</name>
<evidence type="ECO:0000256" key="5">
    <source>
        <dbReference type="ARBA" id="ARBA00023136"/>
    </source>
</evidence>
<evidence type="ECO:0000256" key="3">
    <source>
        <dbReference type="ARBA" id="ARBA00022692"/>
    </source>
</evidence>
<keyword evidence="6" id="KW-0479">Metal-binding</keyword>
<dbReference type="EMBL" id="CACRXK020002031">
    <property type="protein sequence ID" value="CAB3992352.1"/>
    <property type="molecule type" value="Genomic_DNA"/>
</dbReference>
<feature type="non-terminal residue" evidence="7">
    <location>
        <position position="1"/>
    </location>
</feature>
<feature type="binding site" evidence="6">
    <location>
        <position position="341"/>
    </location>
    <ligand>
        <name>Na(+)</name>
        <dbReference type="ChEBI" id="CHEBI:29101"/>
        <label>1</label>
    </ligand>
</feature>
<feature type="binding site" evidence="6">
    <location>
        <position position="336"/>
    </location>
    <ligand>
        <name>Na(+)</name>
        <dbReference type="ChEBI" id="CHEBI:29101"/>
        <label>1</label>
    </ligand>
</feature>
<dbReference type="PRINTS" id="PR00176">
    <property type="entry name" value="NANEUSMPORT"/>
</dbReference>
<gene>
    <name evidence="7" type="ORF">PACLA_8A085941</name>
</gene>
<evidence type="ECO:0000256" key="4">
    <source>
        <dbReference type="ARBA" id="ARBA00022989"/>
    </source>
</evidence>
<dbReference type="InterPro" id="IPR037272">
    <property type="entry name" value="SNS_sf"/>
</dbReference>
<dbReference type="Proteomes" id="UP001152795">
    <property type="component" value="Unassembled WGS sequence"/>
</dbReference>
<proteinExistence type="predicted"/>
<accession>A0A6S7GR12</accession>
<keyword evidence="8" id="KW-1185">Reference proteome</keyword>
<keyword evidence="4" id="KW-1133">Transmembrane helix</keyword>
<dbReference type="GO" id="GO:0046872">
    <property type="term" value="F:metal ion binding"/>
    <property type="evidence" value="ECO:0007669"/>
    <property type="project" value="UniProtKB-KW"/>
</dbReference>
<dbReference type="InterPro" id="IPR000175">
    <property type="entry name" value="Na/ntran_symport"/>
</dbReference>
<dbReference type="GO" id="GO:0035725">
    <property type="term" value="P:sodium ion transmembrane transport"/>
    <property type="evidence" value="ECO:0007669"/>
    <property type="project" value="TreeGrafter"/>
</dbReference>
<sequence length="772" mass="86107">MSDNQNTTENGVGDLKENLRIMPKNMCLFSLSLRSLYANNAVGTSTDVAQYFEYYEALDYEEWCEMLPDIRKETTTYKEVAQTLLEMHEELMISLKKREDDAKIIMTVFKGLQSEYEKQKEKLEASAQSKMGWAHWGLSLYFIPGINVIAYHLFKSLANEDTVKAIAKGAESKLNEAGALVVANELIPALSHFIDGLKKVARFFQIVEKELQSFEGKAGKNVESPAKKLHYKVMSKKAKEIKSLCQAFYAVLVDSLHIATVYLGKCHLSIIQQIRIASIIGDMQLTQALTSDDGVAISPSHSISRTSAVLEGSEKQRTRDTWDNKVQFLLATIGFAVGLGNIWRFPGLCYKNGGGAFLLPYVVMLIIEGIPLLYLELSVGQRLKKGSLVAWSMISPYMGGVGLASVVICIFTGSYYSIVIAWCLYYLFSSFRSALPWSKCPTKEFFNFTSNRSFEIPVPECESSSSISYFFYRETLNVSESIDETTTWNWKITLCYITAWIVIYVCVIRGIKSSGKVVYFTATFPYIVLTAFFIRGLTLEGFDRGVKHLFTPQWDKLADPLIWMEAASQIFYSTGLAFGCILAFASYNPTHQNTLKDAITISLVNSGTSLFASIVVFSILGFRATVNVRQCEEANIGKNNTATCDFDEYLQRAALGPGLVFIAFSDAIRSMPAAPVWSVLFFLMCLTLGIDSLFGGLESVAASLADLKRLSKVRIEYISGAICMTCFLLGLSMVQDSGSYVVQLFDKFSANMSLLVIAICEFVSVTWFYGIR</sequence>
<dbReference type="GO" id="GO:0006865">
    <property type="term" value="P:amino acid transport"/>
    <property type="evidence" value="ECO:0007669"/>
    <property type="project" value="TreeGrafter"/>
</dbReference>
<feature type="binding site" evidence="6">
    <location>
        <position position="692"/>
    </location>
    <ligand>
        <name>Na(+)</name>
        <dbReference type="ChEBI" id="CHEBI:29101"/>
        <label>1</label>
    </ligand>
</feature>
<dbReference type="GO" id="GO:0005886">
    <property type="term" value="C:plasma membrane"/>
    <property type="evidence" value="ECO:0007669"/>
    <property type="project" value="TreeGrafter"/>
</dbReference>
<comment type="subcellular location">
    <subcellularLocation>
        <location evidence="1">Membrane</location>
        <topology evidence="1">Multi-pass membrane protein</topology>
    </subcellularLocation>
</comment>
<dbReference type="NCBIfam" id="NF037979">
    <property type="entry name" value="Na_transp"/>
    <property type="match status" value="1"/>
</dbReference>
<feature type="binding site" evidence="6">
    <location>
        <position position="337"/>
    </location>
    <ligand>
        <name>Na(+)</name>
        <dbReference type="ChEBI" id="CHEBI:29101"/>
        <label>1</label>
    </ligand>
</feature>
<dbReference type="PANTHER" id="PTHR11616:SF182">
    <property type="entry name" value="TRANSPORTER"/>
    <property type="match status" value="1"/>
</dbReference>
<feature type="binding site" evidence="6">
    <location>
        <position position="691"/>
    </location>
    <ligand>
        <name>Na(+)</name>
        <dbReference type="ChEBI" id="CHEBI:29101"/>
        <label>1</label>
    </ligand>
</feature>
<feature type="binding site" evidence="6">
    <location>
        <position position="573"/>
    </location>
    <ligand>
        <name>Na(+)</name>
        <dbReference type="ChEBI" id="CHEBI:29101"/>
        <label>1</label>
    </ligand>
</feature>
<dbReference type="SUPFAM" id="SSF161070">
    <property type="entry name" value="SNF-like"/>
    <property type="match status" value="1"/>
</dbReference>
<feature type="binding site" evidence="6">
    <location>
        <position position="334"/>
    </location>
    <ligand>
        <name>Na(+)</name>
        <dbReference type="ChEBI" id="CHEBI:29101"/>
        <label>1</label>
    </ligand>
</feature>
<comment type="caution">
    <text evidence="7">The sequence shown here is derived from an EMBL/GenBank/DDBJ whole genome shotgun (WGS) entry which is preliminary data.</text>
</comment>
<keyword evidence="6" id="KW-0915">Sodium</keyword>
<feature type="binding site" evidence="6">
    <location>
        <position position="605"/>
    </location>
    <ligand>
        <name>Na(+)</name>
        <dbReference type="ChEBI" id="CHEBI:29101"/>
        <label>1</label>
    </ligand>
</feature>
<dbReference type="PROSITE" id="PS50267">
    <property type="entry name" value="NA_NEUROTRAN_SYMP_3"/>
    <property type="match status" value="1"/>
</dbReference>
<evidence type="ECO:0000313" key="7">
    <source>
        <dbReference type="EMBL" id="CAB3992352.1"/>
    </source>
</evidence>
<keyword evidence="5" id="KW-0472">Membrane</keyword>
<feature type="binding site" evidence="6">
    <location>
        <position position="688"/>
    </location>
    <ligand>
        <name>Na(+)</name>
        <dbReference type="ChEBI" id="CHEBI:29101"/>
        <label>1</label>
    </ligand>
</feature>
<dbReference type="OrthoDB" id="6581954at2759"/>
<keyword evidence="2" id="KW-0813">Transport</keyword>
<reference evidence="7" key="1">
    <citation type="submission" date="2020-04" db="EMBL/GenBank/DDBJ databases">
        <authorList>
            <person name="Alioto T."/>
            <person name="Alioto T."/>
            <person name="Gomez Garrido J."/>
        </authorList>
    </citation>
    <scope>NUCLEOTIDE SEQUENCE</scope>
    <source>
        <strain evidence="7">A484AB</strain>
    </source>
</reference>
<dbReference type="AlphaFoldDB" id="A0A6S7GR12"/>